<evidence type="ECO:0000256" key="1">
    <source>
        <dbReference type="ARBA" id="ARBA00004141"/>
    </source>
</evidence>
<feature type="transmembrane region" description="Helical" evidence="7">
    <location>
        <begin position="491"/>
        <end position="510"/>
    </location>
</feature>
<dbReference type="InterPro" id="IPR036259">
    <property type="entry name" value="MFS_trans_sf"/>
</dbReference>
<dbReference type="EMBL" id="JAWDGP010000462">
    <property type="protein sequence ID" value="KAK3800317.1"/>
    <property type="molecule type" value="Genomic_DNA"/>
</dbReference>
<feature type="transmembrane region" description="Helical" evidence="7">
    <location>
        <begin position="333"/>
        <end position="350"/>
    </location>
</feature>
<name>A0AAE1B677_9GAST</name>
<feature type="transmembrane region" description="Helical" evidence="7">
    <location>
        <begin position="193"/>
        <end position="213"/>
    </location>
</feature>
<evidence type="ECO:0000256" key="6">
    <source>
        <dbReference type="SAM" id="MobiDB-lite"/>
    </source>
</evidence>
<evidence type="ECO:0000256" key="7">
    <source>
        <dbReference type="SAM" id="Phobius"/>
    </source>
</evidence>
<feature type="transmembrane region" description="Helical" evidence="7">
    <location>
        <begin position="464"/>
        <end position="485"/>
    </location>
</feature>
<dbReference type="AlphaFoldDB" id="A0AAE1B677"/>
<dbReference type="Gene3D" id="1.20.1250.20">
    <property type="entry name" value="MFS general substrate transporter like domains"/>
    <property type="match status" value="1"/>
</dbReference>
<proteinExistence type="predicted"/>
<dbReference type="InterPro" id="IPR052983">
    <property type="entry name" value="MFS_Riboflavin_Transporter"/>
</dbReference>
<accession>A0AAE1B677</accession>
<dbReference type="Proteomes" id="UP001283361">
    <property type="component" value="Unassembled WGS sequence"/>
</dbReference>
<sequence>MQEKWIKCCSIIGAHFVTTPLGFLWTYGNIAPYLDSYFHFHCAPGCVDGSSQWILNMYLAGCAPGLFIVGWLMGTIGMKRLGVLSMFVCNAALFASAWTVEMSVVGTTILMGVLNGIGVGTTINMAYVCINSWAPEKSALLSGTITSVPPIIAILQNQIVTAYVNPQNSKPDAREGSNIYFSQREILERVPDAILLLAGISSGMQVIGFLLISNPPSLMSDKKPGLGSVEGSLHDHDTVKEGKNATNGSNELPSPRESSPVMNNIVKNEENICTKYGANDKCGDSFDTSTNFHSNTLDNNLDLEDTRKRSQVIDSNITGTPYSWEISQALQTAAFWAVWLYGAALGYGILLKNNYYKTFGLLYIPDDDFLTLIGSIMPLIEAIFRTLFGILINRDVLTIQDCLVLSLSLNSALFSVFYFAPQAPDRIVYVILIVGLAVSHSQFFLLIVTAVFQMFGPAHFPTLYGILYLAPTLLSLASAVLVTPIVQTLGWFGLFLTCSVLSTFALLFTLGTQFNLNSGAQL</sequence>
<evidence type="ECO:0000313" key="9">
    <source>
        <dbReference type="Proteomes" id="UP001283361"/>
    </source>
</evidence>
<comment type="caution">
    <text evidence="8">The sequence shown here is derived from an EMBL/GenBank/DDBJ whole genome shotgun (WGS) entry which is preliminary data.</text>
</comment>
<organism evidence="8 9">
    <name type="scientific">Elysia crispata</name>
    <name type="common">lettuce slug</name>
    <dbReference type="NCBI Taxonomy" id="231223"/>
    <lineage>
        <taxon>Eukaryota</taxon>
        <taxon>Metazoa</taxon>
        <taxon>Spiralia</taxon>
        <taxon>Lophotrochozoa</taxon>
        <taxon>Mollusca</taxon>
        <taxon>Gastropoda</taxon>
        <taxon>Heterobranchia</taxon>
        <taxon>Euthyneura</taxon>
        <taxon>Panpulmonata</taxon>
        <taxon>Sacoglossa</taxon>
        <taxon>Placobranchoidea</taxon>
        <taxon>Plakobranchidae</taxon>
        <taxon>Elysia</taxon>
    </lineage>
</organism>
<feature type="transmembrane region" description="Helical" evidence="7">
    <location>
        <begin position="104"/>
        <end position="127"/>
    </location>
</feature>
<dbReference type="SUPFAM" id="SSF103473">
    <property type="entry name" value="MFS general substrate transporter"/>
    <property type="match status" value="1"/>
</dbReference>
<gene>
    <name evidence="8" type="ORF">RRG08_020292</name>
</gene>
<dbReference type="PANTHER" id="PTHR43385">
    <property type="entry name" value="RIBOFLAVIN TRANSPORTER RIBJ"/>
    <property type="match status" value="1"/>
</dbReference>
<evidence type="ECO:0000256" key="2">
    <source>
        <dbReference type="ARBA" id="ARBA00022448"/>
    </source>
</evidence>
<feature type="compositionally biased region" description="Polar residues" evidence="6">
    <location>
        <begin position="244"/>
        <end position="261"/>
    </location>
</feature>
<evidence type="ECO:0000313" key="8">
    <source>
        <dbReference type="EMBL" id="KAK3800317.1"/>
    </source>
</evidence>
<reference evidence="8" key="1">
    <citation type="journal article" date="2023" name="G3 (Bethesda)">
        <title>A reference genome for the long-term kleptoplast-retaining sea slug Elysia crispata morphotype clarki.</title>
        <authorList>
            <person name="Eastman K.E."/>
            <person name="Pendleton A.L."/>
            <person name="Shaikh M.A."/>
            <person name="Suttiyut T."/>
            <person name="Ogas R."/>
            <person name="Tomko P."/>
            <person name="Gavelis G."/>
            <person name="Widhalm J.R."/>
            <person name="Wisecaver J.H."/>
        </authorList>
    </citation>
    <scope>NUCLEOTIDE SEQUENCE</scope>
    <source>
        <strain evidence="8">ECLA1</strain>
    </source>
</reference>
<keyword evidence="2" id="KW-0813">Transport</keyword>
<evidence type="ECO:0000256" key="4">
    <source>
        <dbReference type="ARBA" id="ARBA00022989"/>
    </source>
</evidence>
<feature type="transmembrane region" description="Helical" evidence="7">
    <location>
        <begin position="403"/>
        <end position="421"/>
    </location>
</feature>
<dbReference type="PANTHER" id="PTHR43385:SF1">
    <property type="entry name" value="RIBOFLAVIN TRANSPORTER RIBJ"/>
    <property type="match status" value="1"/>
</dbReference>
<feature type="compositionally biased region" description="Basic and acidic residues" evidence="6">
    <location>
        <begin position="232"/>
        <end position="243"/>
    </location>
</feature>
<protein>
    <submittedName>
        <fullName evidence="8">Uncharacterized protein</fullName>
    </submittedName>
</protein>
<feature type="region of interest" description="Disordered" evidence="6">
    <location>
        <begin position="222"/>
        <end position="261"/>
    </location>
</feature>
<evidence type="ECO:0000256" key="5">
    <source>
        <dbReference type="ARBA" id="ARBA00023136"/>
    </source>
</evidence>
<comment type="subcellular location">
    <subcellularLocation>
        <location evidence="1">Membrane</location>
        <topology evidence="1">Multi-pass membrane protein</topology>
    </subcellularLocation>
</comment>
<feature type="transmembrane region" description="Helical" evidence="7">
    <location>
        <begin position="53"/>
        <end position="74"/>
    </location>
</feature>
<dbReference type="Pfam" id="PF00083">
    <property type="entry name" value="Sugar_tr"/>
    <property type="match status" value="1"/>
</dbReference>
<dbReference type="InterPro" id="IPR005828">
    <property type="entry name" value="MFS_sugar_transport-like"/>
</dbReference>
<dbReference type="GO" id="GO:0022857">
    <property type="term" value="F:transmembrane transporter activity"/>
    <property type="evidence" value="ECO:0007669"/>
    <property type="project" value="InterPro"/>
</dbReference>
<feature type="transmembrane region" description="Helical" evidence="7">
    <location>
        <begin position="81"/>
        <end position="98"/>
    </location>
</feature>
<keyword evidence="9" id="KW-1185">Reference proteome</keyword>
<feature type="transmembrane region" description="Helical" evidence="7">
    <location>
        <begin position="427"/>
        <end position="452"/>
    </location>
</feature>
<keyword evidence="5 7" id="KW-0472">Membrane</keyword>
<dbReference type="GO" id="GO:0016020">
    <property type="term" value="C:membrane"/>
    <property type="evidence" value="ECO:0007669"/>
    <property type="project" value="UniProtKB-SubCell"/>
</dbReference>
<evidence type="ECO:0000256" key="3">
    <source>
        <dbReference type="ARBA" id="ARBA00022692"/>
    </source>
</evidence>
<keyword evidence="3 7" id="KW-0812">Transmembrane</keyword>
<feature type="transmembrane region" description="Helical" evidence="7">
    <location>
        <begin position="370"/>
        <end position="391"/>
    </location>
</feature>
<keyword evidence="4 7" id="KW-1133">Transmembrane helix</keyword>
<feature type="transmembrane region" description="Helical" evidence="7">
    <location>
        <begin position="12"/>
        <end position="33"/>
    </location>
</feature>